<feature type="domain" description="Cupin type-2" evidence="1">
    <location>
        <begin position="77"/>
        <end position="144"/>
    </location>
</feature>
<keyword evidence="2" id="KW-0223">Dioxygenase</keyword>
<protein>
    <submittedName>
        <fullName evidence="2">Quercetin dioxygenase-like cupin family protein</fullName>
    </submittedName>
</protein>
<dbReference type="Gene3D" id="2.60.120.10">
    <property type="entry name" value="Jelly Rolls"/>
    <property type="match status" value="1"/>
</dbReference>
<evidence type="ECO:0000259" key="1">
    <source>
        <dbReference type="Pfam" id="PF07883"/>
    </source>
</evidence>
<evidence type="ECO:0000313" key="2">
    <source>
        <dbReference type="EMBL" id="RBO84053.1"/>
    </source>
</evidence>
<proteinExistence type="predicted"/>
<reference evidence="2 3" key="1">
    <citation type="submission" date="2018-06" db="EMBL/GenBank/DDBJ databases">
        <title>Genomic Encyclopedia of Type Strains, Phase III (KMG-III): the genomes of soil and plant-associated and newly described type strains.</title>
        <authorList>
            <person name="Whitman W."/>
        </authorList>
    </citation>
    <scope>NUCLEOTIDE SEQUENCE [LARGE SCALE GENOMIC DNA]</scope>
    <source>
        <strain evidence="2 3">CECT 7732</strain>
    </source>
</reference>
<dbReference type="PANTHER" id="PTHR36156:SF2">
    <property type="entry name" value="CUPIN TYPE-2 DOMAIN-CONTAINING PROTEIN"/>
    <property type="match status" value="1"/>
</dbReference>
<evidence type="ECO:0000313" key="3">
    <source>
        <dbReference type="Proteomes" id="UP000252086"/>
    </source>
</evidence>
<dbReference type="Proteomes" id="UP000252086">
    <property type="component" value="Unassembled WGS sequence"/>
</dbReference>
<dbReference type="OrthoDB" id="713485at2"/>
<sequence>MTVYKPFQRVVTGHDKSGHAIIRSNENIVPTEMPGADGAGFATIWSAPEIPVDNNDETDGRDRNAGITLPGGSVIRMVDTPPGSESPMHRTNSIDYGIVLEGEIELELDKGVKTIVSTGGVIVQRGTIHAWRNVSDKLCRIVFVLTEAKPYLVNGVPLDDLKPEDMDGFH</sequence>
<dbReference type="InterPro" id="IPR013096">
    <property type="entry name" value="Cupin_2"/>
</dbReference>
<dbReference type="EMBL" id="QNRF01000003">
    <property type="protein sequence ID" value="RBO84053.1"/>
    <property type="molecule type" value="Genomic_DNA"/>
</dbReference>
<dbReference type="PANTHER" id="PTHR36156">
    <property type="entry name" value="SLR2101 PROTEIN"/>
    <property type="match status" value="1"/>
</dbReference>
<dbReference type="InterPro" id="IPR047142">
    <property type="entry name" value="OryJ/VirC-like"/>
</dbReference>
<keyword evidence="3" id="KW-1185">Reference proteome</keyword>
<dbReference type="SUPFAM" id="SSF51182">
    <property type="entry name" value="RmlC-like cupins"/>
    <property type="match status" value="1"/>
</dbReference>
<gene>
    <name evidence="2" type="ORF">DFP76_103327</name>
</gene>
<name>A0A366D1V8_9GAMM</name>
<accession>A0A366D1V8</accession>
<dbReference type="CDD" id="cd02231">
    <property type="entry name" value="cupin_BLL6423-like"/>
    <property type="match status" value="1"/>
</dbReference>
<keyword evidence="2" id="KW-0560">Oxidoreductase</keyword>
<dbReference type="RefSeq" id="WP_113874022.1">
    <property type="nucleotide sequence ID" value="NZ_QNRF01000003.1"/>
</dbReference>
<dbReference type="Pfam" id="PF07883">
    <property type="entry name" value="Cupin_2"/>
    <property type="match status" value="1"/>
</dbReference>
<dbReference type="AlphaFoldDB" id="A0A366D1V8"/>
<dbReference type="Gene3D" id="2.20.70.150">
    <property type="match status" value="1"/>
</dbReference>
<comment type="caution">
    <text evidence="2">The sequence shown here is derived from an EMBL/GenBank/DDBJ whole genome shotgun (WGS) entry which is preliminary data.</text>
</comment>
<dbReference type="InterPro" id="IPR014710">
    <property type="entry name" value="RmlC-like_jellyroll"/>
</dbReference>
<organism evidence="2 3">
    <name type="scientific">Marinomonas aquiplantarum</name>
    <dbReference type="NCBI Taxonomy" id="491951"/>
    <lineage>
        <taxon>Bacteria</taxon>
        <taxon>Pseudomonadati</taxon>
        <taxon>Pseudomonadota</taxon>
        <taxon>Gammaproteobacteria</taxon>
        <taxon>Oceanospirillales</taxon>
        <taxon>Oceanospirillaceae</taxon>
        <taxon>Marinomonas</taxon>
    </lineage>
</organism>
<dbReference type="InterPro" id="IPR011051">
    <property type="entry name" value="RmlC_Cupin_sf"/>
</dbReference>
<dbReference type="GO" id="GO:0051213">
    <property type="term" value="F:dioxygenase activity"/>
    <property type="evidence" value="ECO:0007669"/>
    <property type="project" value="UniProtKB-KW"/>
</dbReference>